<keyword evidence="2" id="KW-1185">Reference proteome</keyword>
<name>A0A1I6PNL6_9EURY</name>
<reference evidence="2" key="1">
    <citation type="submission" date="2016-10" db="EMBL/GenBank/DDBJ databases">
        <authorList>
            <person name="Varghese N."/>
            <person name="Submissions S."/>
        </authorList>
    </citation>
    <scope>NUCLEOTIDE SEQUENCE [LARGE SCALE GENOMIC DNA]</scope>
    <source>
        <strain evidence="2">DSM 22427</strain>
    </source>
</reference>
<dbReference type="Proteomes" id="UP000199199">
    <property type="component" value="Unassembled WGS sequence"/>
</dbReference>
<proteinExistence type="predicted"/>
<organism evidence="1 2">
    <name type="scientific">Halostagnicola kamekurae</name>
    <dbReference type="NCBI Taxonomy" id="619731"/>
    <lineage>
        <taxon>Archaea</taxon>
        <taxon>Methanobacteriati</taxon>
        <taxon>Methanobacteriota</taxon>
        <taxon>Stenosarchaea group</taxon>
        <taxon>Halobacteria</taxon>
        <taxon>Halobacteriales</taxon>
        <taxon>Natrialbaceae</taxon>
        <taxon>Halostagnicola</taxon>
    </lineage>
</organism>
<dbReference type="EMBL" id="FOZS01000001">
    <property type="protein sequence ID" value="SFS41817.1"/>
    <property type="molecule type" value="Genomic_DNA"/>
</dbReference>
<protein>
    <submittedName>
        <fullName evidence="1">Uncharacterized protein</fullName>
    </submittedName>
</protein>
<evidence type="ECO:0000313" key="1">
    <source>
        <dbReference type="EMBL" id="SFS41817.1"/>
    </source>
</evidence>
<dbReference type="Pfam" id="PF24444">
    <property type="entry name" value="DUF7563"/>
    <property type="match status" value="1"/>
</dbReference>
<dbReference type="InterPro" id="IPR055985">
    <property type="entry name" value="DUF7563"/>
</dbReference>
<dbReference type="AlphaFoldDB" id="A0A1I6PNL6"/>
<evidence type="ECO:0000313" key="2">
    <source>
        <dbReference type="Proteomes" id="UP000199199"/>
    </source>
</evidence>
<sequence>MFGVTVAPWPSVNESTCQNCGSHVTDRFGRVFGDENDRAHRCGNCDSYRRLSRGSAAGLEVRVPDCENGGRFEVMTITIFGPTAAHPRTLPIIWRLGII</sequence>
<accession>A0A1I6PNL6</accession>
<gene>
    <name evidence="1" type="ORF">SAMN04488556_0685</name>
</gene>